<dbReference type="InterPro" id="IPR021401">
    <property type="entry name" value="DUF3040"/>
</dbReference>
<evidence type="ECO:0000313" key="4">
    <source>
        <dbReference type="Proteomes" id="UP001072034"/>
    </source>
</evidence>
<accession>A0ABT4I7Z5</accession>
<feature type="region of interest" description="Disordered" evidence="1">
    <location>
        <begin position="92"/>
        <end position="131"/>
    </location>
</feature>
<keyword evidence="2" id="KW-0812">Transmembrane</keyword>
<organism evidence="3 4">
    <name type="scientific">Actinomyces israelii</name>
    <dbReference type="NCBI Taxonomy" id="1659"/>
    <lineage>
        <taxon>Bacteria</taxon>
        <taxon>Bacillati</taxon>
        <taxon>Actinomycetota</taxon>
        <taxon>Actinomycetes</taxon>
        <taxon>Actinomycetales</taxon>
        <taxon>Actinomycetaceae</taxon>
        <taxon>Actinomyces</taxon>
    </lineage>
</organism>
<comment type="caution">
    <text evidence="3">The sequence shown here is derived from an EMBL/GenBank/DDBJ whole genome shotgun (WGS) entry which is preliminary data.</text>
</comment>
<evidence type="ECO:0000256" key="2">
    <source>
        <dbReference type="SAM" id="Phobius"/>
    </source>
</evidence>
<reference evidence="3" key="1">
    <citation type="submission" date="2022-10" db="EMBL/GenBank/DDBJ databases">
        <title>Genome sequence of Actinomyces israelii ATCC 10048.</title>
        <authorList>
            <person name="Watt R.M."/>
            <person name="Tong W.M."/>
        </authorList>
    </citation>
    <scope>NUCLEOTIDE SEQUENCE</scope>
    <source>
        <strain evidence="3">ATCC 10048</strain>
    </source>
</reference>
<dbReference type="Pfam" id="PF11239">
    <property type="entry name" value="DUF3040"/>
    <property type="match status" value="1"/>
</dbReference>
<evidence type="ECO:0000256" key="1">
    <source>
        <dbReference type="SAM" id="MobiDB-lite"/>
    </source>
</evidence>
<name>A0ABT4I7Z5_9ACTO</name>
<feature type="transmembrane region" description="Helical" evidence="2">
    <location>
        <begin position="44"/>
        <end position="65"/>
    </location>
</feature>
<gene>
    <name evidence="3" type="ORF">OHJ16_07390</name>
</gene>
<dbReference type="RefSeq" id="WP_268917371.1">
    <property type="nucleotide sequence ID" value="NZ_CP124548.1"/>
</dbReference>
<evidence type="ECO:0000313" key="3">
    <source>
        <dbReference type="EMBL" id="MCZ0857867.1"/>
    </source>
</evidence>
<proteinExistence type="predicted"/>
<protein>
    <submittedName>
        <fullName evidence="3">DUF3040 domain-containing protein</fullName>
    </submittedName>
</protein>
<dbReference type="Proteomes" id="UP001072034">
    <property type="component" value="Unassembled WGS sequence"/>
</dbReference>
<sequence length="131" mass="13871">MALSEREQQVLRDLEEQLHVEDPSLAHTMDSAEVPAGRVSPRHVGAGAALVLVGLALVITGVAVGHSVASIFLGVAGFGLAVWGVTLMLTRVDSPGSRGSRRKGAPGGRSAGSSFMGRQSERWDRRRSRED</sequence>
<feature type="compositionally biased region" description="Basic and acidic residues" evidence="1">
    <location>
        <begin position="119"/>
        <end position="131"/>
    </location>
</feature>
<keyword evidence="2" id="KW-0472">Membrane</keyword>
<keyword evidence="2" id="KW-1133">Transmembrane helix</keyword>
<feature type="transmembrane region" description="Helical" evidence="2">
    <location>
        <begin position="71"/>
        <end position="92"/>
    </location>
</feature>
<keyword evidence="4" id="KW-1185">Reference proteome</keyword>
<dbReference type="EMBL" id="JAPTMY010000013">
    <property type="protein sequence ID" value="MCZ0857867.1"/>
    <property type="molecule type" value="Genomic_DNA"/>
</dbReference>